<name>A0ABR7ALB0_9SPHN</name>
<dbReference type="PROSITE" id="PS50893">
    <property type="entry name" value="ABC_TRANSPORTER_2"/>
    <property type="match status" value="1"/>
</dbReference>
<dbReference type="PANTHER" id="PTHR24221:SF654">
    <property type="entry name" value="ATP-BINDING CASSETTE SUB-FAMILY B MEMBER 6"/>
    <property type="match status" value="1"/>
</dbReference>
<evidence type="ECO:0000256" key="7">
    <source>
        <dbReference type="SAM" id="Phobius"/>
    </source>
</evidence>
<keyword evidence="6 7" id="KW-0472">Membrane</keyword>
<dbReference type="Gene3D" id="1.20.1560.10">
    <property type="entry name" value="ABC transporter type 1, transmembrane domain"/>
    <property type="match status" value="1"/>
</dbReference>
<dbReference type="InterPro" id="IPR011527">
    <property type="entry name" value="ABC1_TM_dom"/>
</dbReference>
<evidence type="ECO:0000256" key="1">
    <source>
        <dbReference type="ARBA" id="ARBA00004651"/>
    </source>
</evidence>
<evidence type="ECO:0000259" key="8">
    <source>
        <dbReference type="PROSITE" id="PS50893"/>
    </source>
</evidence>
<keyword evidence="4 10" id="KW-0067">ATP-binding</keyword>
<feature type="transmembrane region" description="Helical" evidence="7">
    <location>
        <begin position="281"/>
        <end position="299"/>
    </location>
</feature>
<keyword evidence="2 7" id="KW-0812">Transmembrane</keyword>
<dbReference type="InterPro" id="IPR036640">
    <property type="entry name" value="ABC1_TM_sf"/>
</dbReference>
<reference evidence="10 11" key="1">
    <citation type="submission" date="2020-08" db="EMBL/GenBank/DDBJ databases">
        <title>Putative novel bacterial strains isolated from necrotic wheat leaf tissues caused by Xanthomonas translucens.</title>
        <authorList>
            <person name="Tambong J.T."/>
        </authorList>
    </citation>
    <scope>NUCLEOTIDE SEQUENCE [LARGE SCALE GENOMIC DNA]</scope>
    <source>
        <strain evidence="11">DOAB 1063</strain>
    </source>
</reference>
<evidence type="ECO:0000259" key="9">
    <source>
        <dbReference type="PROSITE" id="PS50929"/>
    </source>
</evidence>
<dbReference type="SMART" id="SM00382">
    <property type="entry name" value="AAA"/>
    <property type="match status" value="1"/>
</dbReference>
<evidence type="ECO:0000256" key="2">
    <source>
        <dbReference type="ARBA" id="ARBA00022692"/>
    </source>
</evidence>
<dbReference type="GO" id="GO:0005524">
    <property type="term" value="F:ATP binding"/>
    <property type="evidence" value="ECO:0007669"/>
    <property type="project" value="UniProtKB-KW"/>
</dbReference>
<feature type="transmembrane region" description="Helical" evidence="7">
    <location>
        <begin position="43"/>
        <end position="68"/>
    </location>
</feature>
<dbReference type="Proteomes" id="UP000597613">
    <property type="component" value="Unassembled WGS sequence"/>
</dbReference>
<protein>
    <submittedName>
        <fullName evidence="10">ABC transporter ATP-binding protein</fullName>
    </submittedName>
</protein>
<dbReference type="RefSeq" id="WP_187503023.1">
    <property type="nucleotide sequence ID" value="NZ_JACONT010000009.1"/>
</dbReference>
<dbReference type="EMBL" id="JACONT010000009">
    <property type="protein sequence ID" value="MBC3941246.1"/>
    <property type="molecule type" value="Genomic_DNA"/>
</dbReference>
<organism evidence="10 11">
    <name type="scientific">Sphingomonas albertensis</name>
    <dbReference type="NCBI Taxonomy" id="2762591"/>
    <lineage>
        <taxon>Bacteria</taxon>
        <taxon>Pseudomonadati</taxon>
        <taxon>Pseudomonadota</taxon>
        <taxon>Alphaproteobacteria</taxon>
        <taxon>Sphingomonadales</taxon>
        <taxon>Sphingomonadaceae</taxon>
        <taxon>Sphingomonas</taxon>
    </lineage>
</organism>
<feature type="transmembrane region" description="Helical" evidence="7">
    <location>
        <begin position="95"/>
        <end position="115"/>
    </location>
</feature>
<evidence type="ECO:0000313" key="11">
    <source>
        <dbReference type="Proteomes" id="UP000597613"/>
    </source>
</evidence>
<evidence type="ECO:0000256" key="6">
    <source>
        <dbReference type="ARBA" id="ARBA00023136"/>
    </source>
</evidence>
<dbReference type="Pfam" id="PF00005">
    <property type="entry name" value="ABC_tran"/>
    <property type="match status" value="1"/>
</dbReference>
<comment type="caution">
    <text evidence="10">The sequence shown here is derived from an EMBL/GenBank/DDBJ whole genome shotgun (WGS) entry which is preliminary data.</text>
</comment>
<dbReference type="InterPro" id="IPR027417">
    <property type="entry name" value="P-loop_NTPase"/>
</dbReference>
<evidence type="ECO:0000313" key="10">
    <source>
        <dbReference type="EMBL" id="MBC3941246.1"/>
    </source>
</evidence>
<dbReference type="InterPro" id="IPR003439">
    <property type="entry name" value="ABC_transporter-like_ATP-bd"/>
</dbReference>
<dbReference type="PROSITE" id="PS50929">
    <property type="entry name" value="ABC_TM1F"/>
    <property type="match status" value="1"/>
</dbReference>
<dbReference type="PROSITE" id="PS00211">
    <property type="entry name" value="ABC_TRANSPORTER_1"/>
    <property type="match status" value="1"/>
</dbReference>
<gene>
    <name evidence="10" type="ORF">H8S47_06035</name>
</gene>
<keyword evidence="11" id="KW-1185">Reference proteome</keyword>
<keyword evidence="5 7" id="KW-1133">Transmembrane helix</keyword>
<proteinExistence type="predicted"/>
<feature type="transmembrane region" description="Helical" evidence="7">
    <location>
        <begin position="195"/>
        <end position="215"/>
    </location>
</feature>
<dbReference type="InterPro" id="IPR039421">
    <property type="entry name" value="Type_1_exporter"/>
</dbReference>
<keyword evidence="3" id="KW-0547">Nucleotide-binding</keyword>
<accession>A0ABR7ALB0</accession>
<feature type="domain" description="ABC transporter" evidence="8">
    <location>
        <begin position="371"/>
        <end position="586"/>
    </location>
</feature>
<dbReference type="SUPFAM" id="SSF52540">
    <property type="entry name" value="P-loop containing nucleoside triphosphate hydrolases"/>
    <property type="match status" value="1"/>
</dbReference>
<dbReference type="InterPro" id="IPR017871">
    <property type="entry name" value="ABC_transporter-like_CS"/>
</dbReference>
<comment type="subcellular location">
    <subcellularLocation>
        <location evidence="1">Cell membrane</location>
        <topology evidence="1">Multi-pass membrane protein</topology>
    </subcellularLocation>
</comment>
<dbReference type="SUPFAM" id="SSF90123">
    <property type="entry name" value="ABC transporter transmembrane region"/>
    <property type="match status" value="1"/>
</dbReference>
<evidence type="ECO:0000256" key="3">
    <source>
        <dbReference type="ARBA" id="ARBA00022741"/>
    </source>
</evidence>
<feature type="domain" description="ABC transmembrane type-1" evidence="9">
    <location>
        <begin position="41"/>
        <end position="334"/>
    </location>
</feature>
<feature type="transmembrane region" description="Helical" evidence="7">
    <location>
        <begin position="166"/>
        <end position="189"/>
    </location>
</feature>
<evidence type="ECO:0000256" key="4">
    <source>
        <dbReference type="ARBA" id="ARBA00022840"/>
    </source>
</evidence>
<dbReference type="InterPro" id="IPR003593">
    <property type="entry name" value="AAA+_ATPase"/>
</dbReference>
<dbReference type="Gene3D" id="3.40.50.300">
    <property type="entry name" value="P-loop containing nucleotide triphosphate hydrolases"/>
    <property type="match status" value="1"/>
</dbReference>
<sequence>MPFLRNPTTAPAADGPTGSLVADGKALVGDFVRYGGRRLGAALALMLAGGILEGVGLALLVPIFSLLAPQTGGRWRAMIVDTLSSVGLVTRLEQLAAVLLAFCLLVGVRAAVLSARDRLVSDLSLGFVDHRRLMVVTDLAHARWSSLARLRHARIAHILSSEITRLAFACSVLLQMMTASIMLVTQAILMILLSPVVAVLMIGFALLGLVVLVPLSRRAADVGRSTARFAFRIAGETAHFLGGLKIAVAHDMADAFVAQIGEEGTQLRAQLTLQQRFQSRVAIVSASIASLAGAMMIFGAVLFDIPTVTLLAALVVLVRMSGPVRSLQQSVQQLFGVMPAFTALHDLKVDLGPPVAITSGAGAQSVRHGTIRFDRITFRYPDASAAVFTGLDLAIGAGELVGLSGPSGTGKTSFVDLLTGLLEPSEGRIMIGDAVLGPATLASWRRRLAYVAQDSYLINDSIRRNLTWGSDVRPDPDLWQALAQAGAADMVGAMPQGLDTPMDDRGTRLSGGERQRIALARALLRDPQLLILDEATNAIDIATEQAVIANVRRALPEATILIIAHREETLRACDRVIMLETTQTTIS</sequence>
<evidence type="ECO:0000256" key="5">
    <source>
        <dbReference type="ARBA" id="ARBA00022989"/>
    </source>
</evidence>
<dbReference type="CDD" id="cd03228">
    <property type="entry name" value="ABCC_MRP_Like"/>
    <property type="match status" value="1"/>
</dbReference>
<dbReference type="PANTHER" id="PTHR24221">
    <property type="entry name" value="ATP-BINDING CASSETTE SUB-FAMILY B"/>
    <property type="match status" value="1"/>
</dbReference>